<accession>A0A5J6WVE3</accession>
<organism evidence="10 11">
    <name type="scientific">Aeromonas simiae</name>
    <dbReference type="NCBI Taxonomy" id="218936"/>
    <lineage>
        <taxon>Bacteria</taxon>
        <taxon>Pseudomonadati</taxon>
        <taxon>Pseudomonadota</taxon>
        <taxon>Gammaproteobacteria</taxon>
        <taxon>Aeromonadales</taxon>
        <taxon>Aeromonadaceae</taxon>
        <taxon>Aeromonas</taxon>
    </lineage>
</organism>
<dbReference type="SUPFAM" id="SSF161098">
    <property type="entry name" value="MetI-like"/>
    <property type="match status" value="1"/>
</dbReference>
<dbReference type="PANTHER" id="PTHR42929:SF1">
    <property type="entry name" value="INNER MEMBRANE ABC TRANSPORTER PERMEASE PROTEIN YDCU-RELATED"/>
    <property type="match status" value="1"/>
</dbReference>
<dbReference type="EMBL" id="CP040449">
    <property type="protein sequence ID" value="QFI54760.1"/>
    <property type="molecule type" value="Genomic_DNA"/>
</dbReference>
<feature type="transmembrane region" description="Helical" evidence="8">
    <location>
        <begin position="168"/>
        <end position="187"/>
    </location>
</feature>
<name>A0A5J6WVE3_9GAMM</name>
<evidence type="ECO:0000256" key="8">
    <source>
        <dbReference type="RuleBase" id="RU363032"/>
    </source>
</evidence>
<dbReference type="GO" id="GO:0005886">
    <property type="term" value="C:plasma membrane"/>
    <property type="evidence" value="ECO:0007669"/>
    <property type="project" value="UniProtKB-SubCell"/>
</dbReference>
<evidence type="ECO:0000256" key="7">
    <source>
        <dbReference type="ARBA" id="ARBA00023136"/>
    </source>
</evidence>
<keyword evidence="3 8" id="KW-0813">Transport</keyword>
<dbReference type="Proteomes" id="UP000594034">
    <property type="component" value="Chromosome"/>
</dbReference>
<dbReference type="InterPro" id="IPR000515">
    <property type="entry name" value="MetI-like"/>
</dbReference>
<dbReference type="PANTHER" id="PTHR42929">
    <property type="entry name" value="INNER MEMBRANE ABC TRANSPORTER PERMEASE PROTEIN YDCU-RELATED-RELATED"/>
    <property type="match status" value="1"/>
</dbReference>
<keyword evidence="7 8" id="KW-0472">Membrane</keyword>
<gene>
    <name evidence="10" type="primary">potB</name>
    <name evidence="10" type="ORF">FE240_08685</name>
</gene>
<evidence type="ECO:0000256" key="2">
    <source>
        <dbReference type="ARBA" id="ARBA00007069"/>
    </source>
</evidence>
<feature type="transmembrane region" description="Helical" evidence="8">
    <location>
        <begin position="117"/>
        <end position="136"/>
    </location>
</feature>
<feature type="transmembrane region" description="Helical" evidence="8">
    <location>
        <begin position="269"/>
        <end position="289"/>
    </location>
</feature>
<dbReference type="InterPro" id="IPR035906">
    <property type="entry name" value="MetI-like_sf"/>
</dbReference>
<evidence type="ECO:0000256" key="3">
    <source>
        <dbReference type="ARBA" id="ARBA00022448"/>
    </source>
</evidence>
<dbReference type="Gene3D" id="1.10.3720.10">
    <property type="entry name" value="MetI-like"/>
    <property type="match status" value="1"/>
</dbReference>
<evidence type="ECO:0000256" key="4">
    <source>
        <dbReference type="ARBA" id="ARBA00022475"/>
    </source>
</evidence>
<dbReference type="KEGG" id="asim:FE240_08685"/>
<evidence type="ECO:0000256" key="1">
    <source>
        <dbReference type="ARBA" id="ARBA00004651"/>
    </source>
</evidence>
<reference evidence="10 11" key="1">
    <citation type="submission" date="2019-05" db="EMBL/GenBank/DDBJ databases">
        <title>OXA-830, a novel chromosomally encoded expanded-spectrum class D beta-lactamase in Aeromonas simiae.</title>
        <authorList>
            <person name="Zhou W."/>
            <person name="Chen Q."/>
        </authorList>
    </citation>
    <scope>NUCLEOTIDE SEQUENCE [LARGE SCALE GENOMIC DNA]</scope>
    <source>
        <strain evidence="10 11">A6</strain>
    </source>
</reference>
<feature type="transmembrane region" description="Helical" evidence="8">
    <location>
        <begin position="27"/>
        <end position="53"/>
    </location>
</feature>
<dbReference type="AlphaFoldDB" id="A0A5J6WVE3"/>
<keyword evidence="11" id="KW-1185">Reference proteome</keyword>
<dbReference type="NCBIfam" id="NF007044">
    <property type="entry name" value="PRK09497.1"/>
    <property type="match status" value="1"/>
</dbReference>
<evidence type="ECO:0000256" key="5">
    <source>
        <dbReference type="ARBA" id="ARBA00022692"/>
    </source>
</evidence>
<keyword evidence="6 8" id="KW-1133">Transmembrane helix</keyword>
<dbReference type="RefSeq" id="WP_193004185.1">
    <property type="nucleotide sequence ID" value="NZ_CP040449.1"/>
</dbReference>
<feature type="domain" description="ABC transmembrane type-1" evidence="9">
    <location>
        <begin position="82"/>
        <end position="288"/>
    </location>
</feature>
<dbReference type="CDD" id="cd06261">
    <property type="entry name" value="TM_PBP2"/>
    <property type="match status" value="1"/>
</dbReference>
<feature type="transmembrane region" description="Helical" evidence="8">
    <location>
        <begin position="81"/>
        <end position="105"/>
    </location>
</feature>
<evidence type="ECO:0000256" key="6">
    <source>
        <dbReference type="ARBA" id="ARBA00022989"/>
    </source>
</evidence>
<sequence>MKSSDRIKEAPLRPPSNGFAHNGFRNLAIALIVGWLTLFVLFPNLMILAVSLLTRDESQMIAPLFTLGNYLRLLDPLYWDVILHSLWLALLATLICLGAGYPFAWLVARLPARVRPLLLFLMVVPFWTNSLIRTYALKVLMGTRGLVNSLLLDLGLIERPIQMMYTEFAVIIGLVYVLLPFMILPLYSAMEKLDLRLLEAAQDLGASPLQRFVHVVLPLTLPGIVAGCLLVFLPAMGMFYVSDLLGGAKHLLIGNVIKTAFLNTRDWPFGAATSVTLTVLMGLLLWCYWRAGKLLRRKGALA</sequence>
<dbReference type="GO" id="GO:0055085">
    <property type="term" value="P:transmembrane transport"/>
    <property type="evidence" value="ECO:0007669"/>
    <property type="project" value="InterPro"/>
</dbReference>
<dbReference type="Pfam" id="PF00528">
    <property type="entry name" value="BPD_transp_1"/>
    <property type="match status" value="1"/>
</dbReference>
<evidence type="ECO:0000313" key="10">
    <source>
        <dbReference type="EMBL" id="QFI54760.1"/>
    </source>
</evidence>
<comment type="similarity">
    <text evidence="2">Belongs to the binding-protein-dependent transport system permease family. CysTW subfamily.</text>
</comment>
<comment type="subcellular location">
    <subcellularLocation>
        <location evidence="1 8">Cell membrane</location>
        <topology evidence="1 8">Multi-pass membrane protein</topology>
    </subcellularLocation>
</comment>
<keyword evidence="5 8" id="KW-0812">Transmembrane</keyword>
<proteinExistence type="inferred from homology"/>
<evidence type="ECO:0000259" key="9">
    <source>
        <dbReference type="PROSITE" id="PS50928"/>
    </source>
</evidence>
<keyword evidence="4" id="KW-1003">Cell membrane</keyword>
<dbReference type="PROSITE" id="PS50928">
    <property type="entry name" value="ABC_TM1"/>
    <property type="match status" value="1"/>
</dbReference>
<protein>
    <submittedName>
        <fullName evidence="10">Spermidine/putrescine ABC transporter permease PotB</fullName>
    </submittedName>
</protein>
<feature type="transmembrane region" description="Helical" evidence="8">
    <location>
        <begin position="215"/>
        <end position="241"/>
    </location>
</feature>
<evidence type="ECO:0000313" key="11">
    <source>
        <dbReference type="Proteomes" id="UP000594034"/>
    </source>
</evidence>